<dbReference type="PANTHER" id="PTHR11863">
    <property type="entry name" value="STEROL DESATURASE"/>
    <property type="match status" value="1"/>
</dbReference>
<dbReference type="GO" id="GO:0005506">
    <property type="term" value="F:iron ion binding"/>
    <property type="evidence" value="ECO:0007669"/>
    <property type="project" value="InterPro"/>
</dbReference>
<gene>
    <name evidence="8" type="ORF">CDCA_CDCA06G1904</name>
</gene>
<evidence type="ECO:0000256" key="1">
    <source>
        <dbReference type="ARBA" id="ARBA00004370"/>
    </source>
</evidence>
<evidence type="ECO:0000256" key="5">
    <source>
        <dbReference type="SAM" id="Phobius"/>
    </source>
</evidence>
<evidence type="ECO:0000256" key="3">
    <source>
        <dbReference type="ARBA" id="ARBA00022989"/>
    </source>
</evidence>
<evidence type="ECO:0000256" key="4">
    <source>
        <dbReference type="ARBA" id="ARBA00023136"/>
    </source>
</evidence>
<feature type="signal peptide" evidence="6">
    <location>
        <begin position="1"/>
        <end position="22"/>
    </location>
</feature>
<keyword evidence="4 5" id="KW-0472">Membrane</keyword>
<evidence type="ECO:0000256" key="6">
    <source>
        <dbReference type="SAM" id="SignalP"/>
    </source>
</evidence>
<sequence length="278" mass="32120">MLVELTLLILSVSWSPTQRAWGWLCERTGDFGMTVGGSFGALVLGYLAGSVPYLVLDGWRPRFAHTAKVQPERYVSVRDVWRCFVSLMGLFFLVMLPLIASSYPVFRWVGIQRRPPLPTPDVLALHLITCLVVEDFGNYWIHRWLHTPWMYRQVHYWHHQWTAPFGLAATDAHPVEVVALGIPTIAGPVLLSSHLFTTLVWLMIRQYEAIDIHSGYEFRWNLNHWIPFYAGTEHHDFHHYLYSGNFASIFTYCDEIYGTNTAFKQRKRQLPADADKPA</sequence>
<comment type="caution">
    <text evidence="8">The sequence shown here is derived from an EMBL/GenBank/DDBJ whole genome shotgun (WGS) entry which is preliminary data.</text>
</comment>
<evidence type="ECO:0000313" key="8">
    <source>
        <dbReference type="EMBL" id="KAK4535879.1"/>
    </source>
</evidence>
<name>A0AAV9IUQ9_CYACA</name>
<dbReference type="InterPro" id="IPR050307">
    <property type="entry name" value="Sterol_Desaturase_Related"/>
</dbReference>
<comment type="subcellular location">
    <subcellularLocation>
        <location evidence="1">Membrane</location>
    </subcellularLocation>
</comment>
<keyword evidence="6" id="KW-0732">Signal</keyword>
<dbReference type="Proteomes" id="UP001301350">
    <property type="component" value="Unassembled WGS sequence"/>
</dbReference>
<reference evidence="8 9" key="1">
    <citation type="submission" date="2022-07" db="EMBL/GenBank/DDBJ databases">
        <title>Genome-wide signatures of adaptation to extreme environments.</title>
        <authorList>
            <person name="Cho C.H."/>
            <person name="Yoon H.S."/>
        </authorList>
    </citation>
    <scope>NUCLEOTIDE SEQUENCE [LARGE SCALE GENOMIC DNA]</scope>
    <source>
        <strain evidence="8 9">DBV 063 E5</strain>
    </source>
</reference>
<feature type="chain" id="PRO_5043564048" description="Fatty acid hydroxylase domain-containing protein" evidence="6">
    <location>
        <begin position="23"/>
        <end position="278"/>
    </location>
</feature>
<dbReference type="GO" id="GO:0016491">
    <property type="term" value="F:oxidoreductase activity"/>
    <property type="evidence" value="ECO:0007669"/>
    <property type="project" value="InterPro"/>
</dbReference>
<dbReference type="EMBL" id="JANCYW010000006">
    <property type="protein sequence ID" value="KAK4535879.1"/>
    <property type="molecule type" value="Genomic_DNA"/>
</dbReference>
<dbReference type="Pfam" id="PF04116">
    <property type="entry name" value="FA_hydroxylase"/>
    <property type="match status" value="1"/>
</dbReference>
<keyword evidence="9" id="KW-1185">Reference proteome</keyword>
<keyword evidence="2 5" id="KW-0812">Transmembrane</keyword>
<feature type="transmembrane region" description="Helical" evidence="5">
    <location>
        <begin position="80"/>
        <end position="103"/>
    </location>
</feature>
<dbReference type="InterPro" id="IPR006694">
    <property type="entry name" value="Fatty_acid_hydroxylase"/>
</dbReference>
<dbReference type="AlphaFoldDB" id="A0AAV9IUQ9"/>
<feature type="transmembrane region" description="Helical" evidence="5">
    <location>
        <begin position="38"/>
        <end position="59"/>
    </location>
</feature>
<proteinExistence type="predicted"/>
<evidence type="ECO:0000313" key="9">
    <source>
        <dbReference type="Proteomes" id="UP001301350"/>
    </source>
</evidence>
<accession>A0AAV9IUQ9</accession>
<feature type="domain" description="Fatty acid hydroxylase" evidence="7">
    <location>
        <begin position="128"/>
        <end position="259"/>
    </location>
</feature>
<protein>
    <recommendedName>
        <fullName evidence="7">Fatty acid hydroxylase domain-containing protein</fullName>
    </recommendedName>
</protein>
<dbReference type="GO" id="GO:0008610">
    <property type="term" value="P:lipid biosynthetic process"/>
    <property type="evidence" value="ECO:0007669"/>
    <property type="project" value="InterPro"/>
</dbReference>
<organism evidence="8 9">
    <name type="scientific">Cyanidium caldarium</name>
    <name type="common">Red alga</name>
    <dbReference type="NCBI Taxonomy" id="2771"/>
    <lineage>
        <taxon>Eukaryota</taxon>
        <taxon>Rhodophyta</taxon>
        <taxon>Bangiophyceae</taxon>
        <taxon>Cyanidiales</taxon>
        <taxon>Cyanidiaceae</taxon>
        <taxon>Cyanidium</taxon>
    </lineage>
</organism>
<dbReference type="GO" id="GO:0016020">
    <property type="term" value="C:membrane"/>
    <property type="evidence" value="ECO:0007669"/>
    <property type="project" value="UniProtKB-SubCell"/>
</dbReference>
<keyword evidence="3 5" id="KW-1133">Transmembrane helix</keyword>
<evidence type="ECO:0000259" key="7">
    <source>
        <dbReference type="Pfam" id="PF04116"/>
    </source>
</evidence>
<evidence type="ECO:0000256" key="2">
    <source>
        <dbReference type="ARBA" id="ARBA00022692"/>
    </source>
</evidence>